<dbReference type="Gene3D" id="1.20.1640.10">
    <property type="entry name" value="Multidrug efflux transporter AcrB transmembrane domain"/>
    <property type="match status" value="1"/>
</dbReference>
<dbReference type="Gene3D" id="3.30.1360.200">
    <property type="match status" value="1"/>
</dbReference>
<keyword evidence="6 9" id="KW-1133">Transmembrane helix</keyword>
<organism evidence="12 13">
    <name type="scientific">Candidatus Gottesmanbacteria bacterium RIFCSPLOWO2_01_FULL_49_10</name>
    <dbReference type="NCBI Taxonomy" id="1798396"/>
    <lineage>
        <taxon>Bacteria</taxon>
        <taxon>Candidatus Gottesmaniibacteriota</taxon>
    </lineage>
</organism>
<dbReference type="InterPro" id="IPR022813">
    <property type="entry name" value="SecD/SecF_arch_bac"/>
</dbReference>
<dbReference type="InterPro" id="IPR005791">
    <property type="entry name" value="SecD"/>
</dbReference>
<dbReference type="NCBIfam" id="TIGR01129">
    <property type="entry name" value="secD"/>
    <property type="match status" value="1"/>
</dbReference>
<evidence type="ECO:0000256" key="7">
    <source>
        <dbReference type="ARBA" id="ARBA00023010"/>
    </source>
</evidence>
<dbReference type="GO" id="GO:0015450">
    <property type="term" value="F:protein-transporting ATPase activity"/>
    <property type="evidence" value="ECO:0007669"/>
    <property type="project" value="InterPro"/>
</dbReference>
<evidence type="ECO:0000256" key="5">
    <source>
        <dbReference type="ARBA" id="ARBA00022927"/>
    </source>
</evidence>
<dbReference type="EMBL" id="MFJZ01000005">
    <property type="protein sequence ID" value="OGG30750.1"/>
    <property type="molecule type" value="Genomic_DNA"/>
</dbReference>
<evidence type="ECO:0000256" key="6">
    <source>
        <dbReference type="ARBA" id="ARBA00022989"/>
    </source>
</evidence>
<keyword evidence="7" id="KW-0811">Translocation</keyword>
<evidence type="ECO:0000313" key="13">
    <source>
        <dbReference type="Proteomes" id="UP000176409"/>
    </source>
</evidence>
<evidence type="ECO:0000256" key="8">
    <source>
        <dbReference type="ARBA" id="ARBA00023136"/>
    </source>
</evidence>
<dbReference type="Proteomes" id="UP000176409">
    <property type="component" value="Unassembled WGS sequence"/>
</dbReference>
<keyword evidence="4 9" id="KW-0812">Transmembrane</keyword>
<comment type="caution">
    <text evidence="12">The sequence shown here is derived from an EMBL/GenBank/DDBJ whole genome shotgun (WGS) entry which is preliminary data.</text>
</comment>
<feature type="transmembrane region" description="Helical" evidence="9">
    <location>
        <begin position="123"/>
        <end position="140"/>
    </location>
</feature>
<evidence type="ECO:0000256" key="2">
    <source>
        <dbReference type="ARBA" id="ARBA00022448"/>
    </source>
</evidence>
<protein>
    <submittedName>
        <fullName evidence="12">Protein-export membrane protein SecD</fullName>
    </submittedName>
</protein>
<dbReference type="PANTHER" id="PTHR30081:SF1">
    <property type="entry name" value="PROTEIN TRANSLOCASE SUBUNIT SECD"/>
    <property type="match status" value="1"/>
</dbReference>
<dbReference type="AlphaFoldDB" id="A0A1F6B1E8"/>
<accession>A0A1F6B1E8</accession>
<gene>
    <name evidence="12" type="ORF">A2973_03340</name>
</gene>
<dbReference type="Pfam" id="PF22599">
    <property type="entry name" value="SecDF_P1_head"/>
    <property type="match status" value="1"/>
</dbReference>
<keyword evidence="5" id="KW-0653">Protein transport</keyword>
<evidence type="ECO:0000256" key="4">
    <source>
        <dbReference type="ARBA" id="ARBA00022692"/>
    </source>
</evidence>
<dbReference type="STRING" id="1798396.A2973_03340"/>
<dbReference type="Pfam" id="PF02355">
    <property type="entry name" value="SecD_SecF_C"/>
    <property type="match status" value="1"/>
</dbReference>
<evidence type="ECO:0000256" key="1">
    <source>
        <dbReference type="ARBA" id="ARBA00004651"/>
    </source>
</evidence>
<evidence type="ECO:0000259" key="10">
    <source>
        <dbReference type="Pfam" id="PF02355"/>
    </source>
</evidence>
<dbReference type="NCBIfam" id="TIGR00916">
    <property type="entry name" value="2A0604s01"/>
    <property type="match status" value="1"/>
</dbReference>
<keyword evidence="8 9" id="KW-0472">Membrane</keyword>
<dbReference type="PANTHER" id="PTHR30081">
    <property type="entry name" value="PROTEIN-EXPORT MEMBRANE PROTEIN SEC"/>
    <property type="match status" value="1"/>
</dbReference>
<dbReference type="GO" id="GO:0005886">
    <property type="term" value="C:plasma membrane"/>
    <property type="evidence" value="ECO:0007669"/>
    <property type="project" value="UniProtKB-SubCell"/>
</dbReference>
<proteinExistence type="predicted"/>
<feature type="transmembrane region" description="Helical" evidence="9">
    <location>
        <begin position="254"/>
        <end position="277"/>
    </location>
</feature>
<dbReference type="SUPFAM" id="SSF82866">
    <property type="entry name" value="Multidrug efflux transporter AcrB transmembrane domain"/>
    <property type="match status" value="1"/>
</dbReference>
<evidence type="ECO:0000259" key="11">
    <source>
        <dbReference type="Pfam" id="PF22599"/>
    </source>
</evidence>
<reference evidence="12 13" key="1">
    <citation type="journal article" date="2016" name="Nat. Commun.">
        <title>Thousands of microbial genomes shed light on interconnected biogeochemical processes in an aquifer system.</title>
        <authorList>
            <person name="Anantharaman K."/>
            <person name="Brown C.T."/>
            <person name="Hug L.A."/>
            <person name="Sharon I."/>
            <person name="Castelle C.J."/>
            <person name="Probst A.J."/>
            <person name="Thomas B.C."/>
            <person name="Singh A."/>
            <person name="Wilkins M.J."/>
            <person name="Karaoz U."/>
            <person name="Brodie E.L."/>
            <person name="Williams K.H."/>
            <person name="Hubbard S.S."/>
            <person name="Banfield J.F."/>
        </authorList>
    </citation>
    <scope>NUCLEOTIDE SEQUENCE [LARGE SCALE GENOMIC DNA]</scope>
</reference>
<dbReference type="InterPro" id="IPR054384">
    <property type="entry name" value="SecDF_P1_head"/>
</dbReference>
<feature type="domain" description="SecDF P1 head subdomain" evidence="11">
    <location>
        <begin position="3"/>
        <end position="101"/>
    </location>
</feature>
<dbReference type="GO" id="GO:0006886">
    <property type="term" value="P:intracellular protein transport"/>
    <property type="evidence" value="ECO:0007669"/>
    <property type="project" value="InterPro"/>
</dbReference>
<keyword evidence="3" id="KW-1003">Cell membrane</keyword>
<evidence type="ECO:0000256" key="3">
    <source>
        <dbReference type="ARBA" id="ARBA00022475"/>
    </source>
</evidence>
<dbReference type="InterPro" id="IPR048634">
    <property type="entry name" value="SecD_SecF_C"/>
</dbReference>
<evidence type="ECO:0000256" key="9">
    <source>
        <dbReference type="SAM" id="Phobius"/>
    </source>
</evidence>
<sequence length="287" mass="31027">MTTKSVGISGKELKNAQVDFSRETGAPQVAIEFTDDGAKKFSDVTTRLVNQQLAIFLDDEPLTWPRVNTPITDGRGVITGGFTTDAAKTLALQLSAGALPVPVKVVEKRVIGATLGASSVVKSVRAGFIGLAIVAVFMIAKYGRLGMLADMALLVYGLLTFALFRLIPVTLTLPGIAGFILSIGMAVDSNILIFERYKEELRLGRAWKIAIEQAFGKAWDSIRDANITTILTAIILYNPGNWQFLPSSGMVRGFALTLFIGVVVSLFTGIVVTRTFVRVLYKEKGKH</sequence>
<keyword evidence="2" id="KW-0813">Transport</keyword>
<feature type="domain" description="Protein export membrane protein SecD/SecF C-terminal" evidence="10">
    <location>
        <begin position="104"/>
        <end position="281"/>
    </location>
</feature>
<evidence type="ECO:0000313" key="12">
    <source>
        <dbReference type="EMBL" id="OGG30750.1"/>
    </source>
</evidence>
<comment type="subcellular location">
    <subcellularLocation>
        <location evidence="1">Cell membrane</location>
        <topology evidence="1">Multi-pass membrane protein</topology>
    </subcellularLocation>
</comment>
<dbReference type="InterPro" id="IPR055344">
    <property type="entry name" value="SecD_SecF_C_bact"/>
</dbReference>
<name>A0A1F6B1E8_9BACT</name>